<dbReference type="InterPro" id="IPR002347">
    <property type="entry name" value="SDR_fam"/>
</dbReference>
<organism evidence="4 5">
    <name type="scientific">Apiospora hydei</name>
    <dbReference type="NCBI Taxonomy" id="1337664"/>
    <lineage>
        <taxon>Eukaryota</taxon>
        <taxon>Fungi</taxon>
        <taxon>Dikarya</taxon>
        <taxon>Ascomycota</taxon>
        <taxon>Pezizomycotina</taxon>
        <taxon>Sordariomycetes</taxon>
        <taxon>Xylariomycetidae</taxon>
        <taxon>Amphisphaeriales</taxon>
        <taxon>Apiosporaceae</taxon>
        <taxon>Apiospora</taxon>
    </lineage>
</organism>
<protein>
    <submittedName>
        <fullName evidence="4">Uncharacterized protein</fullName>
    </submittedName>
</protein>
<sequence>MGDANPEPTPAPEPAPPEESPVESHDESDPESDWDPNQPFLVSNDKPTVLITGCSDGGIGSALARAFWDRGYHIYATARHVGNNMQAVDCLSDVAMLQLDVTKPEDIRKAVEVVEMQTGFRGLDILVNNAAQPHFMPLLDEDLDQVRQKFEVNYLAPLAVTQAFAPLLMRAKGTAVFVTSIAGYVNIPYLGTYSALKRAEEFMAETLRHELKPFGVDVMEIVTGAVQSKGQTHFDDFVLPEGSVYKPIEYVIKARAQGHDGVTRMDTMEYARAVVDEVLASPERRTKGRVWCGAGAEMAKGMMVPAGWDQEAMDAIAVKGQGLEELGKEATLEVRGGKPE</sequence>
<evidence type="ECO:0000313" key="5">
    <source>
        <dbReference type="Proteomes" id="UP001433268"/>
    </source>
</evidence>
<evidence type="ECO:0000313" key="4">
    <source>
        <dbReference type="EMBL" id="KAK8093405.1"/>
    </source>
</evidence>
<comment type="caution">
    <text evidence="4">The sequence shown here is derived from an EMBL/GenBank/DDBJ whole genome shotgun (WGS) entry which is preliminary data.</text>
</comment>
<evidence type="ECO:0000256" key="1">
    <source>
        <dbReference type="ARBA" id="ARBA00006484"/>
    </source>
</evidence>
<dbReference type="InterPro" id="IPR036291">
    <property type="entry name" value="NAD(P)-bd_dom_sf"/>
</dbReference>
<keyword evidence="5" id="KW-1185">Reference proteome</keyword>
<keyword evidence="2" id="KW-0560">Oxidoreductase</keyword>
<feature type="region of interest" description="Disordered" evidence="3">
    <location>
        <begin position="1"/>
        <end position="43"/>
    </location>
</feature>
<evidence type="ECO:0000256" key="2">
    <source>
        <dbReference type="ARBA" id="ARBA00023002"/>
    </source>
</evidence>
<dbReference type="PRINTS" id="PR00081">
    <property type="entry name" value="GDHRDH"/>
</dbReference>
<proteinExistence type="inferred from homology"/>
<dbReference type="PANTHER" id="PTHR44169">
    <property type="entry name" value="NADPH-DEPENDENT 1-ACYLDIHYDROXYACETONE PHOSPHATE REDUCTASE"/>
    <property type="match status" value="1"/>
</dbReference>
<dbReference type="Pfam" id="PF00106">
    <property type="entry name" value="adh_short"/>
    <property type="match status" value="1"/>
</dbReference>
<dbReference type="RefSeq" id="XP_066674178.1">
    <property type="nucleotide sequence ID" value="XM_066804405.1"/>
</dbReference>
<reference evidence="4 5" key="1">
    <citation type="submission" date="2023-01" db="EMBL/GenBank/DDBJ databases">
        <title>Analysis of 21 Apiospora genomes using comparative genomics revels a genus with tremendous synthesis potential of carbohydrate active enzymes and secondary metabolites.</title>
        <authorList>
            <person name="Sorensen T."/>
        </authorList>
    </citation>
    <scope>NUCLEOTIDE SEQUENCE [LARGE SCALE GENOMIC DNA]</scope>
    <source>
        <strain evidence="4 5">CBS 114990</strain>
    </source>
</reference>
<dbReference type="EMBL" id="JAQQWN010000002">
    <property type="protein sequence ID" value="KAK8093405.1"/>
    <property type="molecule type" value="Genomic_DNA"/>
</dbReference>
<dbReference type="Gene3D" id="3.40.50.720">
    <property type="entry name" value="NAD(P)-binding Rossmann-like Domain"/>
    <property type="match status" value="1"/>
</dbReference>
<dbReference type="Proteomes" id="UP001433268">
    <property type="component" value="Unassembled WGS sequence"/>
</dbReference>
<dbReference type="GeneID" id="92037465"/>
<dbReference type="SUPFAM" id="SSF51735">
    <property type="entry name" value="NAD(P)-binding Rossmann-fold domains"/>
    <property type="match status" value="1"/>
</dbReference>
<name>A0ABR1X9T5_9PEZI</name>
<dbReference type="PANTHER" id="PTHR44169:SF6">
    <property type="entry name" value="NADPH-DEPENDENT 1-ACYLDIHYDROXYACETONE PHOSPHATE REDUCTASE"/>
    <property type="match status" value="1"/>
</dbReference>
<evidence type="ECO:0000256" key="3">
    <source>
        <dbReference type="SAM" id="MobiDB-lite"/>
    </source>
</evidence>
<feature type="compositionally biased region" description="Pro residues" evidence="3">
    <location>
        <begin position="7"/>
        <end position="19"/>
    </location>
</feature>
<accession>A0ABR1X9T5</accession>
<gene>
    <name evidence="4" type="ORF">PG997_000090</name>
</gene>
<comment type="similarity">
    <text evidence="1">Belongs to the short-chain dehydrogenases/reductases (SDR) family.</text>
</comment>